<evidence type="ECO:0000313" key="6">
    <source>
        <dbReference type="EMBL" id="KZP09739.1"/>
    </source>
</evidence>
<sequence>MPDHECAHCEGPATQRCSGCKDPDAWYCGPDCQRKSWTLHIFHCNPTKPINTAYYIARAAIYDEFPDHAQAEEDYGFTRAISPENRTMLLGLYQGLFRYLDVVPKDVHRWRVRGILVQEIKAAFQKIPEANRGGYYPWLLKNQWVLDPTQEAPNVVREMRLREWRYSIGDPTSNPSDDHMTATMSGWPDDKQTCTELCIFSLSKSHPRPEQRSWTLDAESPLGGIYAQIINQCTFSELLAAYQASSLIALMDKCGFRARREPMTHLEDVLSGTGSTQTKSVWWLKMFVLVDPDKRIEPVPAVIVDYGFMNCKQPQDREDLKAIYKMFFESGKGDPIALHNAAVAGKIFEYVGGVVKLKNKFRCLMKNIYPLSTE</sequence>
<dbReference type="Gene3D" id="6.10.140.2220">
    <property type="match status" value="1"/>
</dbReference>
<proteinExistence type="predicted"/>
<dbReference type="PROSITE" id="PS50865">
    <property type="entry name" value="ZF_MYND_2"/>
    <property type="match status" value="1"/>
</dbReference>
<dbReference type="Pfam" id="PF01753">
    <property type="entry name" value="zf-MYND"/>
    <property type="match status" value="1"/>
</dbReference>
<keyword evidence="2 4" id="KW-0863">Zinc-finger</keyword>
<dbReference type="InterPro" id="IPR002893">
    <property type="entry name" value="Znf_MYND"/>
</dbReference>
<feature type="domain" description="MYND-type" evidence="5">
    <location>
        <begin position="6"/>
        <end position="44"/>
    </location>
</feature>
<evidence type="ECO:0000259" key="5">
    <source>
        <dbReference type="PROSITE" id="PS50865"/>
    </source>
</evidence>
<evidence type="ECO:0000313" key="7">
    <source>
        <dbReference type="Proteomes" id="UP000076532"/>
    </source>
</evidence>
<reference evidence="6 7" key="1">
    <citation type="journal article" date="2016" name="Mol. Biol. Evol.">
        <title>Comparative Genomics of Early-Diverging Mushroom-Forming Fungi Provides Insights into the Origins of Lignocellulose Decay Capabilities.</title>
        <authorList>
            <person name="Nagy L.G."/>
            <person name="Riley R."/>
            <person name="Tritt A."/>
            <person name="Adam C."/>
            <person name="Daum C."/>
            <person name="Floudas D."/>
            <person name="Sun H."/>
            <person name="Yadav J.S."/>
            <person name="Pangilinan J."/>
            <person name="Larsson K.H."/>
            <person name="Matsuura K."/>
            <person name="Barry K."/>
            <person name="Labutti K."/>
            <person name="Kuo R."/>
            <person name="Ohm R.A."/>
            <person name="Bhattacharya S.S."/>
            <person name="Shirouzu T."/>
            <person name="Yoshinaga Y."/>
            <person name="Martin F.M."/>
            <person name="Grigoriev I.V."/>
            <person name="Hibbett D.S."/>
        </authorList>
    </citation>
    <scope>NUCLEOTIDE SEQUENCE [LARGE SCALE GENOMIC DNA]</scope>
    <source>
        <strain evidence="6 7">CBS 109695</strain>
    </source>
</reference>
<dbReference type="AlphaFoldDB" id="A0A165YN77"/>
<dbReference type="SUPFAM" id="SSF144232">
    <property type="entry name" value="HIT/MYND zinc finger-like"/>
    <property type="match status" value="1"/>
</dbReference>
<name>A0A165YN77_9AGAM</name>
<gene>
    <name evidence="6" type="ORF">FIBSPDRAFT_922480</name>
</gene>
<protein>
    <recommendedName>
        <fullName evidence="5">MYND-type domain-containing protein</fullName>
    </recommendedName>
</protein>
<keyword evidence="3" id="KW-0862">Zinc</keyword>
<organism evidence="6 7">
    <name type="scientific">Athelia psychrophila</name>
    <dbReference type="NCBI Taxonomy" id="1759441"/>
    <lineage>
        <taxon>Eukaryota</taxon>
        <taxon>Fungi</taxon>
        <taxon>Dikarya</taxon>
        <taxon>Basidiomycota</taxon>
        <taxon>Agaricomycotina</taxon>
        <taxon>Agaricomycetes</taxon>
        <taxon>Agaricomycetidae</taxon>
        <taxon>Atheliales</taxon>
        <taxon>Atheliaceae</taxon>
        <taxon>Athelia</taxon>
    </lineage>
</organism>
<evidence type="ECO:0000256" key="3">
    <source>
        <dbReference type="ARBA" id="ARBA00022833"/>
    </source>
</evidence>
<dbReference type="OrthoDB" id="4851849at2759"/>
<keyword evidence="1" id="KW-0479">Metal-binding</keyword>
<dbReference type="Proteomes" id="UP000076532">
    <property type="component" value="Unassembled WGS sequence"/>
</dbReference>
<dbReference type="STRING" id="436010.A0A165YN77"/>
<evidence type="ECO:0000256" key="1">
    <source>
        <dbReference type="ARBA" id="ARBA00022723"/>
    </source>
</evidence>
<dbReference type="GO" id="GO:0008270">
    <property type="term" value="F:zinc ion binding"/>
    <property type="evidence" value="ECO:0007669"/>
    <property type="project" value="UniProtKB-KW"/>
</dbReference>
<evidence type="ECO:0000256" key="4">
    <source>
        <dbReference type="PROSITE-ProRule" id="PRU00134"/>
    </source>
</evidence>
<keyword evidence="7" id="KW-1185">Reference proteome</keyword>
<evidence type="ECO:0000256" key="2">
    <source>
        <dbReference type="ARBA" id="ARBA00022771"/>
    </source>
</evidence>
<accession>A0A165YN77</accession>
<dbReference type="EMBL" id="KV417693">
    <property type="protein sequence ID" value="KZP09739.1"/>
    <property type="molecule type" value="Genomic_DNA"/>
</dbReference>